<organism evidence="1 2">
    <name type="scientific">Gemmata algarum</name>
    <dbReference type="NCBI Taxonomy" id="2975278"/>
    <lineage>
        <taxon>Bacteria</taxon>
        <taxon>Pseudomonadati</taxon>
        <taxon>Planctomycetota</taxon>
        <taxon>Planctomycetia</taxon>
        <taxon>Gemmatales</taxon>
        <taxon>Gemmataceae</taxon>
        <taxon>Gemmata</taxon>
    </lineage>
</organism>
<comment type="caution">
    <text evidence="1">The sequence shown here is derived from an EMBL/GenBank/DDBJ whole genome shotgun (WGS) entry which is preliminary data.</text>
</comment>
<gene>
    <name evidence="1" type="ORF">R5W23_004020</name>
</gene>
<proteinExistence type="predicted"/>
<dbReference type="Proteomes" id="UP001272242">
    <property type="component" value="Unassembled WGS sequence"/>
</dbReference>
<reference evidence="2" key="1">
    <citation type="journal article" date="2023" name="Mar. Drugs">
        <title>Gemmata algarum, a Novel Planctomycete Isolated from an Algal Mat, Displays Antimicrobial Activity.</title>
        <authorList>
            <person name="Kumar G."/>
            <person name="Kallscheuer N."/>
            <person name="Kashif M."/>
            <person name="Ahamad S."/>
            <person name="Jagadeeshwari U."/>
            <person name="Pannikurungottu S."/>
            <person name="Haufschild T."/>
            <person name="Kabuu M."/>
            <person name="Sasikala C."/>
            <person name="Jogler C."/>
            <person name="Ramana C."/>
        </authorList>
    </citation>
    <scope>NUCLEOTIDE SEQUENCE [LARGE SCALE GENOMIC DNA]</scope>
    <source>
        <strain evidence="2">JC673</strain>
    </source>
</reference>
<evidence type="ECO:0000313" key="1">
    <source>
        <dbReference type="EMBL" id="MDY3562554.1"/>
    </source>
</evidence>
<protein>
    <submittedName>
        <fullName evidence="1">Uncharacterized protein</fullName>
    </submittedName>
</protein>
<sequence>MSDKAPVLKGVVRNGVIVFEAPWPLPDGTEVEFVVTRHVFTPEERAEFEAWEGLRDEAWAMIDRWEADAAGETPQSHEPK</sequence>
<name>A0ABU5F4Z5_9BACT</name>
<keyword evidence="2" id="KW-1185">Reference proteome</keyword>
<dbReference type="RefSeq" id="WP_320688871.1">
    <property type="nucleotide sequence ID" value="NZ_JAXBLV010000217.1"/>
</dbReference>
<accession>A0ABU5F4Z5</accession>
<dbReference type="EMBL" id="JAXBLV010000217">
    <property type="protein sequence ID" value="MDY3562554.1"/>
    <property type="molecule type" value="Genomic_DNA"/>
</dbReference>
<evidence type="ECO:0000313" key="2">
    <source>
        <dbReference type="Proteomes" id="UP001272242"/>
    </source>
</evidence>